<name>A0AAW7MT93_9BURK</name>
<proteinExistence type="predicted"/>
<dbReference type="SUPFAM" id="SSF81901">
    <property type="entry name" value="HCP-like"/>
    <property type="match status" value="1"/>
</dbReference>
<evidence type="ECO:0008006" key="5">
    <source>
        <dbReference type="Google" id="ProtNLM"/>
    </source>
</evidence>
<dbReference type="InterPro" id="IPR050767">
    <property type="entry name" value="Sel1_AlgK"/>
</dbReference>
<evidence type="ECO:0000313" key="2">
    <source>
        <dbReference type="EMBL" id="MDN4581205.1"/>
    </source>
</evidence>
<gene>
    <name evidence="1" type="ORF">DBA34_22895</name>
    <name evidence="2" type="ORF">DBB29_24140</name>
</gene>
<evidence type="ECO:0000313" key="4">
    <source>
        <dbReference type="Proteomes" id="UP001172791"/>
    </source>
</evidence>
<dbReference type="SMART" id="SM00671">
    <property type="entry name" value="SEL1"/>
    <property type="match status" value="4"/>
</dbReference>
<dbReference type="InterPro" id="IPR011990">
    <property type="entry name" value="TPR-like_helical_dom_sf"/>
</dbReference>
<dbReference type="Proteomes" id="UP001172791">
    <property type="component" value="Unassembled WGS sequence"/>
</dbReference>
<dbReference type="InterPro" id="IPR006597">
    <property type="entry name" value="Sel1-like"/>
</dbReference>
<dbReference type="Gene3D" id="1.25.40.10">
    <property type="entry name" value="Tetratricopeptide repeat domain"/>
    <property type="match status" value="1"/>
</dbReference>
<protein>
    <recommendedName>
        <fullName evidence="5">Sel1 repeat family protein</fullName>
    </recommendedName>
</protein>
<keyword evidence="3" id="KW-1185">Reference proteome</keyword>
<evidence type="ECO:0000313" key="3">
    <source>
        <dbReference type="Proteomes" id="UP001172788"/>
    </source>
</evidence>
<reference evidence="1" key="1">
    <citation type="submission" date="2018-04" db="EMBL/GenBank/DDBJ databases">
        <authorList>
            <person name="Jy Z."/>
        </authorList>
    </citation>
    <scope>NUCLEOTIDE SEQUENCE</scope>
    <source>
        <strain evidence="2">AS13</strain>
        <strain evidence="1">LA18</strain>
    </source>
</reference>
<dbReference type="PANTHER" id="PTHR11102:SF160">
    <property type="entry name" value="ERAD-ASSOCIATED E3 UBIQUITIN-PROTEIN LIGASE COMPONENT HRD3"/>
    <property type="match status" value="1"/>
</dbReference>
<evidence type="ECO:0000313" key="1">
    <source>
        <dbReference type="EMBL" id="MDN4576103.1"/>
    </source>
</evidence>
<dbReference type="PANTHER" id="PTHR11102">
    <property type="entry name" value="SEL-1-LIKE PROTEIN"/>
    <property type="match status" value="1"/>
</dbReference>
<accession>A0AAW7MT93</accession>
<dbReference type="Proteomes" id="UP001172788">
    <property type="component" value="Unassembled WGS sequence"/>
</dbReference>
<organism evidence="1 4">
    <name type="scientific">Pandoraea cepalis</name>
    <dbReference type="NCBI Taxonomy" id="2508294"/>
    <lineage>
        <taxon>Bacteria</taxon>
        <taxon>Pseudomonadati</taxon>
        <taxon>Pseudomonadota</taxon>
        <taxon>Betaproteobacteria</taxon>
        <taxon>Burkholderiales</taxon>
        <taxon>Burkholderiaceae</taxon>
        <taxon>Pandoraea</taxon>
    </lineage>
</organism>
<dbReference type="EMBL" id="QAID01000045">
    <property type="protein sequence ID" value="MDN4581205.1"/>
    <property type="molecule type" value="Genomic_DNA"/>
</dbReference>
<dbReference type="EMBL" id="QAIC01000042">
    <property type="protein sequence ID" value="MDN4576103.1"/>
    <property type="molecule type" value="Genomic_DNA"/>
</dbReference>
<sequence length="276" mass="29420">MADAISIVNTTAKPAPAFAPAHLVHLAHNTSKACLGRFAMSTSYAMRRLLTGLAATLVGAACQPIPYAVAAAQAPAQGLTDQAVQHYEAGQQSQALGEFRRAAEQGNRLAQFDYAMMLLNGEGGTPDPSGAVQWLERAANAGMTQAQYVYGKMFDDGYVVGKSIPQANLWYEKAAKQGHVQAQAAIANEYFIGRGVPKDYKTAFGWYEKAARGGDLPSQYIVASYYERGYGVVTPDLGRARLWYEKAAAQGDVAAQGKLDAMNRGPAPTLSPAPAR</sequence>
<comment type="caution">
    <text evidence="1">The sequence shown here is derived from an EMBL/GenBank/DDBJ whole genome shotgun (WGS) entry which is preliminary data.</text>
</comment>
<dbReference type="Pfam" id="PF08238">
    <property type="entry name" value="Sel1"/>
    <property type="match status" value="5"/>
</dbReference>
<dbReference type="AlphaFoldDB" id="A0AAW7MT93"/>